<feature type="region of interest" description="Disordered" evidence="14">
    <location>
        <begin position="38"/>
        <end position="67"/>
    </location>
</feature>
<evidence type="ECO:0000256" key="12">
    <source>
        <dbReference type="NCBIfam" id="TIGR00416"/>
    </source>
</evidence>
<dbReference type="PRINTS" id="PR01874">
    <property type="entry name" value="DNAREPAIRADA"/>
</dbReference>
<evidence type="ECO:0000256" key="5">
    <source>
        <dbReference type="ARBA" id="ARBA00022801"/>
    </source>
</evidence>
<keyword evidence="3 11" id="KW-0227">DNA damage</keyword>
<comment type="function">
    <text evidence="13">DNA-dependent ATPase involved in processing of recombination intermediates, plays a role in repairing DNA breaks. Stimulates the branch migration of RecA-mediated strand transfer reactions, allowing the 3' invading strand to extend heteroduplex DNA faster. Binds ssDNA in the presence of ADP but not other nucleotides, has ATPase activity that is stimulated by ssDNA and various branched DNA structures, but inhibited by SSB. Does not have RecA's homology-searching function.</text>
</comment>
<dbReference type="InterPro" id="IPR003593">
    <property type="entry name" value="AAA+_ATPase"/>
</dbReference>
<keyword evidence="9 11" id="KW-0238">DNA-binding</keyword>
<dbReference type="InterPro" id="IPR020568">
    <property type="entry name" value="Ribosomal_Su5_D2-typ_SF"/>
</dbReference>
<dbReference type="OrthoDB" id="9803906at2"/>
<dbReference type="Pfam" id="PF18073">
    <property type="entry name" value="Zn_ribbon_LapB"/>
    <property type="match status" value="1"/>
</dbReference>
<evidence type="ECO:0000313" key="17">
    <source>
        <dbReference type="Proteomes" id="UP000317557"/>
    </source>
</evidence>
<dbReference type="PANTHER" id="PTHR32472:SF10">
    <property type="entry name" value="DNA REPAIR PROTEIN RADA-LIKE PROTEIN"/>
    <property type="match status" value="1"/>
</dbReference>
<dbReference type="AlphaFoldDB" id="A0A521E0S9"/>
<dbReference type="Gene3D" id="3.40.50.300">
    <property type="entry name" value="P-loop containing nucleotide triphosphate hydrolases"/>
    <property type="match status" value="1"/>
</dbReference>
<evidence type="ECO:0000256" key="8">
    <source>
        <dbReference type="ARBA" id="ARBA00023016"/>
    </source>
</evidence>
<dbReference type="PROSITE" id="PS50162">
    <property type="entry name" value="RECA_2"/>
    <property type="match status" value="1"/>
</dbReference>
<comment type="domain">
    <text evidence="11">The middle region has homology to RecA with ATPase motifs including the RadA KNRFG motif, while the C-terminus is homologous to Lon protease.</text>
</comment>
<dbReference type="HAMAP" id="MF_01498">
    <property type="entry name" value="RadA_bact"/>
    <property type="match status" value="1"/>
</dbReference>
<comment type="function">
    <text evidence="11">Plays a role in repairing double-strand DNA breaks, probably involving stabilizing or processing branched DNA or blocked replication forks.</text>
</comment>
<name>A0A521E0S9_9BACT</name>
<dbReference type="Proteomes" id="UP000317557">
    <property type="component" value="Unassembled WGS sequence"/>
</dbReference>
<organism evidence="16 17">
    <name type="scientific">Gracilimonas mengyeensis</name>
    <dbReference type="NCBI Taxonomy" id="1302730"/>
    <lineage>
        <taxon>Bacteria</taxon>
        <taxon>Pseudomonadati</taxon>
        <taxon>Balneolota</taxon>
        <taxon>Balneolia</taxon>
        <taxon>Balneolales</taxon>
        <taxon>Balneolaceae</taxon>
        <taxon>Gracilimonas</taxon>
    </lineage>
</organism>
<dbReference type="InterPro" id="IPR004504">
    <property type="entry name" value="DNA_repair_RadA"/>
</dbReference>
<keyword evidence="7 11" id="KW-0067">ATP-binding</keyword>
<dbReference type="PANTHER" id="PTHR32472">
    <property type="entry name" value="DNA REPAIR PROTEIN RADA"/>
    <property type="match status" value="1"/>
</dbReference>
<evidence type="ECO:0000256" key="1">
    <source>
        <dbReference type="ARBA" id="ARBA00022723"/>
    </source>
</evidence>
<dbReference type="EMBL" id="FXTP01000010">
    <property type="protein sequence ID" value="SMO77567.1"/>
    <property type="molecule type" value="Genomic_DNA"/>
</dbReference>
<accession>A0A521E0S9</accession>
<keyword evidence="10 11" id="KW-0234">DNA repair</keyword>
<evidence type="ECO:0000256" key="2">
    <source>
        <dbReference type="ARBA" id="ARBA00022741"/>
    </source>
</evidence>
<evidence type="ECO:0000256" key="7">
    <source>
        <dbReference type="ARBA" id="ARBA00022840"/>
    </source>
</evidence>
<protein>
    <recommendedName>
        <fullName evidence="11 12">DNA repair protein RadA</fullName>
    </recommendedName>
</protein>
<dbReference type="NCBIfam" id="TIGR00416">
    <property type="entry name" value="sms"/>
    <property type="match status" value="1"/>
</dbReference>
<feature type="region of interest" description="Lon-protease-like" evidence="11">
    <location>
        <begin position="352"/>
        <end position="445"/>
    </location>
</feature>
<dbReference type="Pfam" id="PF13481">
    <property type="entry name" value="AAA_25"/>
    <property type="match status" value="1"/>
</dbReference>
<dbReference type="Gene3D" id="3.30.230.10">
    <property type="match status" value="1"/>
</dbReference>
<feature type="domain" description="RecA family profile 1" evidence="15">
    <location>
        <begin position="69"/>
        <end position="216"/>
    </location>
</feature>
<dbReference type="InterPro" id="IPR020588">
    <property type="entry name" value="RecA_ATP-bd"/>
</dbReference>
<evidence type="ECO:0000256" key="9">
    <source>
        <dbReference type="ARBA" id="ARBA00023125"/>
    </source>
</evidence>
<keyword evidence="17" id="KW-1185">Reference proteome</keyword>
<reference evidence="16 17" key="1">
    <citation type="submission" date="2017-05" db="EMBL/GenBank/DDBJ databases">
        <authorList>
            <person name="Varghese N."/>
            <person name="Submissions S."/>
        </authorList>
    </citation>
    <scope>NUCLEOTIDE SEQUENCE [LARGE SCALE GENOMIC DNA]</scope>
    <source>
        <strain evidence="16 17">DSM 21985</strain>
    </source>
</reference>
<evidence type="ECO:0000256" key="4">
    <source>
        <dbReference type="ARBA" id="ARBA00022771"/>
    </source>
</evidence>
<evidence type="ECO:0000256" key="11">
    <source>
        <dbReference type="HAMAP-Rule" id="MF_01498"/>
    </source>
</evidence>
<feature type="short sequence motif" description="RadA KNRFG motif" evidence="11">
    <location>
        <begin position="253"/>
        <end position="257"/>
    </location>
</feature>
<dbReference type="GO" id="GO:0016787">
    <property type="term" value="F:hydrolase activity"/>
    <property type="evidence" value="ECO:0007669"/>
    <property type="project" value="UniProtKB-KW"/>
</dbReference>
<dbReference type="GO" id="GO:0003684">
    <property type="term" value="F:damaged DNA binding"/>
    <property type="evidence" value="ECO:0007669"/>
    <property type="project" value="InterPro"/>
</dbReference>
<sequence length="445" mass="48449">MAKTKTQYVCSNCGYVSPKWNGSCPQCGKWNTFEEQTISKKSSSSHKAKVEGLDTSTSPQKLDDVETSEKTRFKSNISELDRVLGGGFLPGSYVLIGGEPGVGKSTLTLQIAKSNPELSILYCAGEESAGQIKQRASRLGVDSDKLLVYNETQVDTIIAEAQKMQPDLLIVDSIQTVYRTELSSMPGSIQQVKECAALFQQLSKKKNITTLVIGHVTKEGDIAGPRVLEHMVDTVLQFEGDKQYTYRLLRSLKNRFGAAQEVGVFEMKSDGLSEVSNPSELFISDKTSGVSGNAVVCTMEGTRPLLIEVQALVTPSAYGSPQRTANGFDRNRLALLLAVLEKRVGRNFSNHDVYLNIAGGFRLNDPAGDLGVCCALVSSLMDDAVSSKMAFIGEVGLGGEIRSVPHLEQREREARKLGYEQIVLPGSKQKKGIRYLHEAIKKALG</sequence>
<dbReference type="GO" id="GO:0140664">
    <property type="term" value="F:ATP-dependent DNA damage sensor activity"/>
    <property type="evidence" value="ECO:0007669"/>
    <property type="project" value="InterPro"/>
</dbReference>
<dbReference type="FunFam" id="3.40.50.300:FF:000050">
    <property type="entry name" value="DNA repair protein RadA"/>
    <property type="match status" value="1"/>
</dbReference>
<keyword evidence="5" id="KW-0378">Hydrolase</keyword>
<dbReference type="SMART" id="SM00382">
    <property type="entry name" value="AAA"/>
    <property type="match status" value="1"/>
</dbReference>
<evidence type="ECO:0000256" key="10">
    <source>
        <dbReference type="ARBA" id="ARBA00023204"/>
    </source>
</evidence>
<dbReference type="InterPro" id="IPR041166">
    <property type="entry name" value="Rubredoxin_2"/>
</dbReference>
<dbReference type="SUPFAM" id="SSF52540">
    <property type="entry name" value="P-loop containing nucleoside triphosphate hydrolases"/>
    <property type="match status" value="1"/>
</dbReference>
<gene>
    <name evidence="11" type="primary">radA</name>
    <name evidence="16" type="ORF">SAMN06265219_11038</name>
</gene>
<dbReference type="GO" id="GO:0000725">
    <property type="term" value="P:recombinational repair"/>
    <property type="evidence" value="ECO:0007669"/>
    <property type="project" value="UniProtKB-UniRule"/>
</dbReference>
<keyword evidence="8 11" id="KW-0346">Stress response</keyword>
<dbReference type="InterPro" id="IPR027417">
    <property type="entry name" value="P-loop_NTPase"/>
</dbReference>
<evidence type="ECO:0000256" key="14">
    <source>
        <dbReference type="SAM" id="MobiDB-lite"/>
    </source>
</evidence>
<evidence type="ECO:0000256" key="13">
    <source>
        <dbReference type="RuleBase" id="RU003555"/>
    </source>
</evidence>
<dbReference type="Pfam" id="PF13541">
    <property type="entry name" value="ChlI"/>
    <property type="match status" value="1"/>
</dbReference>
<keyword evidence="6 13" id="KW-0862">Zinc</keyword>
<evidence type="ECO:0000256" key="3">
    <source>
        <dbReference type="ARBA" id="ARBA00022763"/>
    </source>
</evidence>
<dbReference type="SUPFAM" id="SSF54211">
    <property type="entry name" value="Ribosomal protein S5 domain 2-like"/>
    <property type="match status" value="1"/>
</dbReference>
<dbReference type="CDD" id="cd01121">
    <property type="entry name" value="RadA_SMS_N"/>
    <property type="match status" value="1"/>
</dbReference>
<evidence type="ECO:0000259" key="15">
    <source>
        <dbReference type="PROSITE" id="PS50162"/>
    </source>
</evidence>
<evidence type="ECO:0000313" key="16">
    <source>
        <dbReference type="EMBL" id="SMO77567.1"/>
    </source>
</evidence>
<comment type="similarity">
    <text evidence="11 13">Belongs to the RecA family. RadA subfamily.</text>
</comment>
<keyword evidence="1 11" id="KW-0479">Metal-binding</keyword>
<keyword evidence="2 11" id="KW-0547">Nucleotide-binding</keyword>
<dbReference type="GO" id="GO:0008270">
    <property type="term" value="F:zinc ion binding"/>
    <property type="evidence" value="ECO:0007669"/>
    <property type="project" value="UniProtKB-KW"/>
</dbReference>
<dbReference type="GO" id="GO:0005829">
    <property type="term" value="C:cytosol"/>
    <property type="evidence" value="ECO:0007669"/>
    <property type="project" value="TreeGrafter"/>
</dbReference>
<dbReference type="InterPro" id="IPR014721">
    <property type="entry name" value="Ribsml_uS5_D2-typ_fold_subgr"/>
</dbReference>
<feature type="binding site" evidence="11">
    <location>
        <begin position="98"/>
        <end position="105"/>
    </location>
    <ligand>
        <name>ATP</name>
        <dbReference type="ChEBI" id="CHEBI:30616"/>
    </ligand>
</feature>
<dbReference type="RefSeq" id="WP_142454858.1">
    <property type="nucleotide sequence ID" value="NZ_FXTP01000010.1"/>
</dbReference>
<dbReference type="GO" id="GO:0005524">
    <property type="term" value="F:ATP binding"/>
    <property type="evidence" value="ECO:0007669"/>
    <property type="project" value="UniProtKB-UniRule"/>
</dbReference>
<keyword evidence="4 13" id="KW-0863">Zinc-finger</keyword>
<proteinExistence type="inferred from homology"/>
<evidence type="ECO:0000256" key="6">
    <source>
        <dbReference type="ARBA" id="ARBA00022833"/>
    </source>
</evidence>